<feature type="region of interest" description="Disordered" evidence="1">
    <location>
        <begin position="168"/>
        <end position="209"/>
    </location>
</feature>
<dbReference type="RefSeq" id="WP_002564124.1">
    <property type="nucleotide sequence ID" value="NZ_CALJSN010000009.1"/>
</dbReference>
<evidence type="ECO:0000256" key="1">
    <source>
        <dbReference type="SAM" id="MobiDB-lite"/>
    </source>
</evidence>
<name>A0AB38A7E8_9ACTN</name>
<feature type="compositionally biased region" description="Polar residues" evidence="1">
    <location>
        <begin position="624"/>
        <end position="636"/>
    </location>
</feature>
<evidence type="ECO:0000313" key="3">
    <source>
        <dbReference type="Proteomes" id="UP000183687"/>
    </source>
</evidence>
<dbReference type="AlphaFoldDB" id="A0AB38A7E8"/>
<feature type="compositionally biased region" description="Basic and acidic residues" evidence="1">
    <location>
        <begin position="609"/>
        <end position="622"/>
    </location>
</feature>
<dbReference type="Proteomes" id="UP000183687">
    <property type="component" value="Unassembled WGS sequence"/>
</dbReference>
<gene>
    <name evidence="2" type="ORF">SAMN04489746_1209</name>
</gene>
<comment type="caution">
    <text evidence="2">The sequence shown here is derived from an EMBL/GenBank/DDBJ whole genome shotgun (WGS) entry which is preliminary data.</text>
</comment>
<feature type="compositionally biased region" description="Polar residues" evidence="1">
    <location>
        <begin position="470"/>
        <end position="479"/>
    </location>
</feature>
<dbReference type="EMBL" id="FNSH01000001">
    <property type="protein sequence ID" value="SEB87498.1"/>
    <property type="molecule type" value="Genomic_DNA"/>
</dbReference>
<accession>A0AB38A7E8</accession>
<feature type="region of interest" description="Disordered" evidence="1">
    <location>
        <begin position="433"/>
        <end position="481"/>
    </location>
</feature>
<organism evidence="2 3">
    <name type="scientific">Atopobium minutum</name>
    <dbReference type="NCBI Taxonomy" id="1381"/>
    <lineage>
        <taxon>Bacteria</taxon>
        <taxon>Bacillati</taxon>
        <taxon>Actinomycetota</taxon>
        <taxon>Coriobacteriia</taxon>
        <taxon>Coriobacteriales</taxon>
        <taxon>Atopobiaceae</taxon>
        <taxon>Atopobium</taxon>
    </lineage>
</organism>
<feature type="compositionally biased region" description="Low complexity" evidence="1">
    <location>
        <begin position="442"/>
        <end position="460"/>
    </location>
</feature>
<evidence type="ECO:0000313" key="2">
    <source>
        <dbReference type="EMBL" id="SEB87498.1"/>
    </source>
</evidence>
<proteinExistence type="predicted"/>
<feature type="region of interest" description="Disordered" evidence="1">
    <location>
        <begin position="265"/>
        <end position="287"/>
    </location>
</feature>
<feature type="compositionally biased region" description="Polar residues" evidence="1">
    <location>
        <begin position="169"/>
        <end position="198"/>
    </location>
</feature>
<feature type="region of interest" description="Disordered" evidence="1">
    <location>
        <begin position="585"/>
        <end position="636"/>
    </location>
</feature>
<sequence>MINKTGAVVAGLLVVSLGIGSTLFVQQTKQQPVSNKATAITAAPLAQKQTDYAADDTTQVLIDAPAVSADEIVKIIKHGDHWHVFTKDGREIITYSDPTKAGSAANLKNTASVLSGESLKRIDPNTVVRLLKHGNHWHIFTAGGSEYISYTDPRPYYPNATVGTYEGNHGTSHNYGNGSNTGSTHQTGGQINPDSSSQPGGGLPGNPGLHTISVVTLDELRRLPITKILRHADHWHCYTADNTEYITKDNPASAFPGIVIGEYSGTDTPGGHPEPQPPVGPIRQDPNDPKRVVRIEHHEDHWHLHHADGTESITREDPSRLYPDITIEEYDPNNGHILDPLIDGEKFSYDEIEPKLAVDIKSITYGNLVHSVRFDRERDAFVIPHYDHYHYVSLQTIIQCCKDSYFAQSFGNASARDVVATIKYLIAHPEARPKGENGWGSDASVDTSDTSDTPATPNTPDTHDNTNDAGTSHSNANTKKPTRIIEEANNIWLVYYEDSSTQEFSYDPSSKWPGVKVEKATHTKPNGDMTQEEIIAKWSKIYGMTQDEFEDAFLALPYTPMEEIIFNTDGTVIVHGKTYQFKPLAEKPKAEASKEVEKPEATEAPSPQPKDETAEKPSHEESIDTSSVHTDTATEE</sequence>
<reference evidence="2 3" key="1">
    <citation type="submission" date="2016-10" db="EMBL/GenBank/DDBJ databases">
        <authorList>
            <person name="Varghese N."/>
            <person name="Submissions S."/>
        </authorList>
    </citation>
    <scope>NUCLEOTIDE SEQUENCE [LARGE SCALE GENOMIC DNA]</scope>
    <source>
        <strain evidence="2 3">DSM 20586</strain>
    </source>
</reference>
<feature type="compositionally biased region" description="Basic and acidic residues" evidence="1">
    <location>
        <begin position="585"/>
        <end position="601"/>
    </location>
</feature>
<protein>
    <submittedName>
        <fullName evidence="2">Uncharacterized protein</fullName>
    </submittedName>
</protein>